<dbReference type="Pfam" id="PF01451">
    <property type="entry name" value="LMWPc"/>
    <property type="match status" value="1"/>
</dbReference>
<reference evidence="2" key="1">
    <citation type="journal article" date="2014" name="Int. J. Syst. Evol. Microbiol.">
        <title>Complete genome sequence of Corynebacterium casei LMG S-19264T (=DSM 44701T), isolated from a smear-ripened cheese.</title>
        <authorList>
            <consortium name="US DOE Joint Genome Institute (JGI-PGF)"/>
            <person name="Walter F."/>
            <person name="Albersmeier A."/>
            <person name="Kalinowski J."/>
            <person name="Ruckert C."/>
        </authorList>
    </citation>
    <scope>NUCLEOTIDE SEQUENCE</scope>
    <source>
        <strain evidence="2">CGMCC 1.15958</strain>
    </source>
</reference>
<dbReference type="RefSeq" id="WP_188768538.1">
    <property type="nucleotide sequence ID" value="NZ_BMKK01000009.1"/>
</dbReference>
<dbReference type="InterPro" id="IPR036196">
    <property type="entry name" value="Ptyr_pPase_sf"/>
</dbReference>
<reference evidence="2" key="2">
    <citation type="submission" date="2020-09" db="EMBL/GenBank/DDBJ databases">
        <authorList>
            <person name="Sun Q."/>
            <person name="Zhou Y."/>
        </authorList>
    </citation>
    <scope>NUCLEOTIDE SEQUENCE</scope>
    <source>
        <strain evidence="2">CGMCC 1.15958</strain>
    </source>
</reference>
<keyword evidence="3" id="KW-1185">Reference proteome</keyword>
<dbReference type="PIRSF" id="PIRSF029416">
    <property type="entry name" value="UCP029416_PTP"/>
    <property type="match status" value="1"/>
</dbReference>
<dbReference type="Gene3D" id="3.40.50.2300">
    <property type="match status" value="1"/>
</dbReference>
<proteinExistence type="predicted"/>
<protein>
    <submittedName>
        <fullName evidence="2">Protein-tyrosine-phosphatase</fullName>
    </submittedName>
</protein>
<name>A0A916Z193_9BACT</name>
<dbReference type="AlphaFoldDB" id="A0A916Z193"/>
<evidence type="ECO:0000259" key="1">
    <source>
        <dbReference type="SMART" id="SM00226"/>
    </source>
</evidence>
<sequence length="105" mass="12380">MNLLFVCSRNQWRSPTAEEIFKNNQEHQAKSAGTEPSARIKITEKLINWADIIFVMEKKHKERIKQRFATVVDEKELIVLDIPDEYQFMDEELVDLIKLSVSPYL</sequence>
<dbReference type="Proteomes" id="UP000609064">
    <property type="component" value="Unassembled WGS sequence"/>
</dbReference>
<dbReference type="SUPFAM" id="SSF52788">
    <property type="entry name" value="Phosphotyrosine protein phosphatases I"/>
    <property type="match status" value="1"/>
</dbReference>
<dbReference type="EMBL" id="BMKK01000009">
    <property type="protein sequence ID" value="GGD71032.1"/>
    <property type="molecule type" value="Genomic_DNA"/>
</dbReference>
<feature type="domain" description="Phosphotyrosine protein phosphatase I" evidence="1">
    <location>
        <begin position="1"/>
        <end position="99"/>
    </location>
</feature>
<accession>A0A916Z193</accession>
<dbReference type="SMART" id="SM00226">
    <property type="entry name" value="LMWPc"/>
    <property type="match status" value="1"/>
</dbReference>
<gene>
    <name evidence="2" type="ORF">GCM10011514_38900</name>
</gene>
<evidence type="ECO:0000313" key="2">
    <source>
        <dbReference type="EMBL" id="GGD71032.1"/>
    </source>
</evidence>
<comment type="caution">
    <text evidence="2">The sequence shown here is derived from an EMBL/GenBank/DDBJ whole genome shotgun (WGS) entry which is preliminary data.</text>
</comment>
<evidence type="ECO:0000313" key="3">
    <source>
        <dbReference type="Proteomes" id="UP000609064"/>
    </source>
</evidence>
<dbReference type="InterPro" id="IPR016919">
    <property type="entry name" value="UCP029416_PTP"/>
</dbReference>
<dbReference type="InterPro" id="IPR023485">
    <property type="entry name" value="Ptyr_pPase"/>
</dbReference>
<organism evidence="2 3">
    <name type="scientific">Emticicia aquatilis</name>
    <dbReference type="NCBI Taxonomy" id="1537369"/>
    <lineage>
        <taxon>Bacteria</taxon>
        <taxon>Pseudomonadati</taxon>
        <taxon>Bacteroidota</taxon>
        <taxon>Cytophagia</taxon>
        <taxon>Cytophagales</taxon>
        <taxon>Leadbetterellaceae</taxon>
        <taxon>Emticicia</taxon>
    </lineage>
</organism>